<evidence type="ECO:0000256" key="1">
    <source>
        <dbReference type="SAM" id="Coils"/>
    </source>
</evidence>
<dbReference type="OrthoDB" id="9856259at2"/>
<dbReference type="Proteomes" id="UP000318199">
    <property type="component" value="Unassembled WGS sequence"/>
</dbReference>
<keyword evidence="3" id="KW-1185">Reference proteome</keyword>
<organism evidence="2 3">
    <name type="scientific">Caenimonas sedimenti</name>
    <dbReference type="NCBI Taxonomy" id="2596921"/>
    <lineage>
        <taxon>Bacteria</taxon>
        <taxon>Pseudomonadati</taxon>
        <taxon>Pseudomonadota</taxon>
        <taxon>Betaproteobacteria</taxon>
        <taxon>Burkholderiales</taxon>
        <taxon>Comamonadaceae</taxon>
        <taxon>Caenimonas</taxon>
    </lineage>
</organism>
<reference evidence="2 3" key="1">
    <citation type="submission" date="2019-07" db="EMBL/GenBank/DDBJ databases">
        <title>Caenimonas sedimenti sp. nov., isolated from activated sludge.</title>
        <authorList>
            <person name="Xu J."/>
        </authorList>
    </citation>
    <scope>NUCLEOTIDE SEQUENCE [LARGE SCALE GENOMIC DNA]</scope>
    <source>
        <strain evidence="2 3">HX-9-20</strain>
    </source>
</reference>
<dbReference type="EMBL" id="VOBQ01000013">
    <property type="protein sequence ID" value="TWO69983.1"/>
    <property type="molecule type" value="Genomic_DNA"/>
</dbReference>
<protein>
    <submittedName>
        <fullName evidence="2">Uncharacterized protein</fullName>
    </submittedName>
</protein>
<comment type="caution">
    <text evidence="2">The sequence shown here is derived from an EMBL/GenBank/DDBJ whole genome shotgun (WGS) entry which is preliminary data.</text>
</comment>
<evidence type="ECO:0000313" key="3">
    <source>
        <dbReference type="Proteomes" id="UP000318199"/>
    </source>
</evidence>
<keyword evidence="1" id="KW-0175">Coiled coil</keyword>
<name>A0A562ZN78_9BURK</name>
<accession>A0A562ZN78</accession>
<evidence type="ECO:0000313" key="2">
    <source>
        <dbReference type="EMBL" id="TWO69983.1"/>
    </source>
</evidence>
<sequence length="312" mass="33868">MKATHAHVKSISAVRPPELPAGPLSPSFVLEAQARLSWMTAKQLPHLAQLREAMEQRSAAWQGAALERALSDHLAAVAALRFELLISPGLRAGPLDRDEAAFRLQVAVVSSCTESTWAETKRFLECSGHSDEAADTFSDFILEVRSVQRGVAELLPQLEQLMQELQAREAAAGSEIGRQALAELRLKAATVMERLQQLRVLHDAGYQVQKIGYRLGDESAACRGTLRKLGQALSHGLLERLRGLIALEHFAPGEEMRAAQQARSELQVQLAEAIDQVTRLQEGQRALANALAGMGALLAVAASGSVWPSREP</sequence>
<gene>
    <name evidence="2" type="ORF">FN976_16690</name>
</gene>
<dbReference type="RefSeq" id="WP_145894179.1">
    <property type="nucleotide sequence ID" value="NZ_VOBQ01000013.1"/>
</dbReference>
<proteinExistence type="predicted"/>
<dbReference type="AlphaFoldDB" id="A0A562ZN78"/>
<feature type="coiled-coil region" evidence="1">
    <location>
        <begin position="256"/>
        <end position="283"/>
    </location>
</feature>